<feature type="domain" description="EGF-like" evidence="6">
    <location>
        <begin position="23"/>
        <end position="61"/>
    </location>
</feature>
<evidence type="ECO:0000256" key="2">
    <source>
        <dbReference type="ARBA" id="ARBA00022737"/>
    </source>
</evidence>
<evidence type="ECO:0000313" key="7">
    <source>
        <dbReference type="EMBL" id="KJH46416.1"/>
    </source>
</evidence>
<evidence type="ECO:0000259" key="6">
    <source>
        <dbReference type="PROSITE" id="PS50026"/>
    </source>
</evidence>
<gene>
    <name evidence="7" type="ORF">DICVIV_07539</name>
</gene>
<dbReference type="InterPro" id="IPR009030">
    <property type="entry name" value="Growth_fac_rcpt_cys_sf"/>
</dbReference>
<keyword evidence="2" id="KW-0677">Repeat</keyword>
<dbReference type="InterPro" id="IPR001881">
    <property type="entry name" value="EGF-like_Ca-bd_dom"/>
</dbReference>
<protein>
    <submittedName>
        <fullName evidence="7">EGF-like domain protein</fullName>
    </submittedName>
</protein>
<accession>A0A0D8XVN4</accession>
<name>A0A0D8XVN4_DICVI</name>
<dbReference type="SMART" id="SM00179">
    <property type="entry name" value="EGF_CA"/>
    <property type="match status" value="1"/>
</dbReference>
<dbReference type="Proteomes" id="UP000053766">
    <property type="component" value="Unassembled WGS sequence"/>
</dbReference>
<dbReference type="InterPro" id="IPR000742">
    <property type="entry name" value="EGF"/>
</dbReference>
<dbReference type="InterPro" id="IPR051022">
    <property type="entry name" value="Notch_Cell-Fate_Det"/>
</dbReference>
<dbReference type="PROSITE" id="PS00022">
    <property type="entry name" value="EGF_1"/>
    <property type="match status" value="1"/>
</dbReference>
<evidence type="ECO:0000256" key="1">
    <source>
        <dbReference type="ARBA" id="ARBA00022536"/>
    </source>
</evidence>
<comment type="caution">
    <text evidence="4">Lacks conserved residue(s) required for the propagation of feature annotation.</text>
</comment>
<dbReference type="Gene3D" id="2.10.25.10">
    <property type="entry name" value="Laminin"/>
    <property type="match status" value="2"/>
</dbReference>
<keyword evidence="3 4" id="KW-1015">Disulfide bond</keyword>
<dbReference type="SUPFAM" id="SSF57184">
    <property type="entry name" value="Growth factor receptor domain"/>
    <property type="match status" value="1"/>
</dbReference>
<proteinExistence type="predicted"/>
<keyword evidence="8" id="KW-1185">Reference proteome</keyword>
<dbReference type="PROSITE" id="PS01187">
    <property type="entry name" value="EGF_CA"/>
    <property type="match status" value="1"/>
</dbReference>
<reference evidence="8" key="2">
    <citation type="journal article" date="2016" name="Sci. Rep.">
        <title>Dictyocaulus viviparus genome, variome and transcriptome elucidate lungworm biology and support future intervention.</title>
        <authorList>
            <person name="McNulty S.N."/>
            <person name="Strube C."/>
            <person name="Rosa B.A."/>
            <person name="Martin J.C."/>
            <person name="Tyagi R."/>
            <person name="Choi Y.J."/>
            <person name="Wang Q."/>
            <person name="Hallsworth Pepin K."/>
            <person name="Zhang X."/>
            <person name="Ozersky P."/>
            <person name="Wilson R.K."/>
            <person name="Sternberg P.W."/>
            <person name="Gasser R.B."/>
            <person name="Mitreva M."/>
        </authorList>
    </citation>
    <scope>NUCLEOTIDE SEQUENCE [LARGE SCALE GENOMIC DNA]</scope>
    <source>
        <strain evidence="8">HannoverDv2000</strain>
    </source>
</reference>
<dbReference type="PANTHER" id="PTHR24049">
    <property type="entry name" value="CRUMBS FAMILY MEMBER"/>
    <property type="match status" value="1"/>
</dbReference>
<sequence>MVCAPSCICVNDVDIEDDNGTCHNPCDLYKCENNGNCIPDISQPLKFRCNCTEEFEGKLCEKYHNFCLDPQPSFCPHGEYTCFMNGFRNYTCECSKGFFYNVTEKNCVKVGQHVNITMYFKDTPYSEIFNNITYKEALLARQLIQSAFEKLYGDNLIKLVFNNFTQGSLVAHLELLLKLDSTGAFRTNERILKQFLLDCDTKNIQCFGNLGNAFLPYEGWIATDERCGNVICPEHTICEPIDGNLGKTQCVCKDGFDRIGAVMDEQNRIVQICRDINECDLNPCDTVEECLNTPGSFLCGGIPANATCPEGSIIVVTGPFSYRCECSWIYSGTECRFPLTLILLILACIFLLTTIVAVVVALFRTQRNRTGTYQLYTVPNGMETLSGHLLERLTPHGLDSILYEYSLDSSKYRMNCFHC</sequence>
<evidence type="ECO:0000256" key="3">
    <source>
        <dbReference type="ARBA" id="ARBA00023157"/>
    </source>
</evidence>
<evidence type="ECO:0000313" key="8">
    <source>
        <dbReference type="Proteomes" id="UP000053766"/>
    </source>
</evidence>
<feature type="transmembrane region" description="Helical" evidence="5">
    <location>
        <begin position="341"/>
        <end position="363"/>
    </location>
</feature>
<dbReference type="EMBL" id="KN716354">
    <property type="protein sequence ID" value="KJH46416.1"/>
    <property type="molecule type" value="Genomic_DNA"/>
</dbReference>
<keyword evidence="1 4" id="KW-0245">EGF-like domain</keyword>
<organism evidence="7 8">
    <name type="scientific">Dictyocaulus viviparus</name>
    <name type="common">Bovine lungworm</name>
    <dbReference type="NCBI Taxonomy" id="29172"/>
    <lineage>
        <taxon>Eukaryota</taxon>
        <taxon>Metazoa</taxon>
        <taxon>Ecdysozoa</taxon>
        <taxon>Nematoda</taxon>
        <taxon>Chromadorea</taxon>
        <taxon>Rhabditida</taxon>
        <taxon>Rhabditina</taxon>
        <taxon>Rhabditomorpha</taxon>
        <taxon>Strongyloidea</taxon>
        <taxon>Metastrongylidae</taxon>
        <taxon>Dictyocaulus</taxon>
    </lineage>
</organism>
<dbReference type="GO" id="GO:0005509">
    <property type="term" value="F:calcium ion binding"/>
    <property type="evidence" value="ECO:0007669"/>
    <property type="project" value="InterPro"/>
</dbReference>
<evidence type="ECO:0000256" key="4">
    <source>
        <dbReference type="PROSITE-ProRule" id="PRU00076"/>
    </source>
</evidence>
<keyword evidence="5" id="KW-1133">Transmembrane helix</keyword>
<dbReference type="GO" id="GO:0016020">
    <property type="term" value="C:membrane"/>
    <property type="evidence" value="ECO:0007669"/>
    <property type="project" value="UniProtKB-SubCell"/>
</dbReference>
<dbReference type="CDD" id="cd00054">
    <property type="entry name" value="EGF_CA"/>
    <property type="match status" value="1"/>
</dbReference>
<dbReference type="AlphaFoldDB" id="A0A0D8XVN4"/>
<dbReference type="SUPFAM" id="SSF57196">
    <property type="entry name" value="EGF/Laminin"/>
    <property type="match status" value="1"/>
</dbReference>
<dbReference type="OrthoDB" id="5825437at2759"/>
<feature type="disulfide bond" evidence="4">
    <location>
        <begin position="51"/>
        <end position="60"/>
    </location>
</feature>
<dbReference type="InterPro" id="IPR018097">
    <property type="entry name" value="EGF_Ca-bd_CS"/>
</dbReference>
<reference evidence="7 8" key="1">
    <citation type="submission" date="2013-11" db="EMBL/GenBank/DDBJ databases">
        <title>Draft genome of the bovine lungworm Dictyocaulus viviparus.</title>
        <authorList>
            <person name="Mitreva M."/>
        </authorList>
    </citation>
    <scope>NUCLEOTIDE SEQUENCE [LARGE SCALE GENOMIC DNA]</scope>
    <source>
        <strain evidence="7 8">HannoverDv2000</strain>
    </source>
</reference>
<evidence type="ECO:0000256" key="5">
    <source>
        <dbReference type="SAM" id="Phobius"/>
    </source>
</evidence>
<keyword evidence="5" id="KW-0812">Transmembrane</keyword>
<dbReference type="STRING" id="29172.A0A0D8XVN4"/>
<dbReference type="SMART" id="SM00181">
    <property type="entry name" value="EGF"/>
    <property type="match status" value="4"/>
</dbReference>
<keyword evidence="5" id="KW-0472">Membrane</keyword>
<dbReference type="PROSITE" id="PS50026">
    <property type="entry name" value="EGF_3"/>
    <property type="match status" value="1"/>
</dbReference>